<dbReference type="STRING" id="194439.CT0589"/>
<name>Q8KEU3_CHLTE</name>
<dbReference type="Proteomes" id="UP000001007">
    <property type="component" value="Chromosome"/>
</dbReference>
<dbReference type="AlphaFoldDB" id="Q8KEU3"/>
<dbReference type="eggNOG" id="ENOG5033017">
    <property type="taxonomic scope" value="Bacteria"/>
</dbReference>
<dbReference type="KEGG" id="cte:CT0589"/>
<dbReference type="EMBL" id="AE006470">
    <property type="protein sequence ID" value="AAM71831.1"/>
    <property type="molecule type" value="Genomic_DNA"/>
</dbReference>
<keyword evidence="2" id="KW-1185">Reference proteome</keyword>
<gene>
    <name evidence="1" type="ordered locus">CT0589</name>
</gene>
<evidence type="ECO:0000313" key="1">
    <source>
        <dbReference type="EMBL" id="AAM71831.1"/>
    </source>
</evidence>
<dbReference type="InterPro" id="IPR005361">
    <property type="entry name" value="UPF0158"/>
</dbReference>
<sequence>MVKDSNHFMNSTNMNFVIRLKDVVDAIDQPDEERRAFLNIRTGRIVTFSRDALDAVELGSAVRAREEALVREAGEALLSGDYRELPDQFDINDCSIMRRFCQTVENDELRRGLLRSIQGRGASMRIRSTVDAFGVVEAWSAFRNEALQAIAIDWLGNLGIAYSGE</sequence>
<organism evidence="1 2">
    <name type="scientific">Chlorobaculum tepidum (strain ATCC 49652 / DSM 12025 / NBRC 103806 / TLS)</name>
    <name type="common">Chlorobium tepidum</name>
    <dbReference type="NCBI Taxonomy" id="194439"/>
    <lineage>
        <taxon>Bacteria</taxon>
        <taxon>Pseudomonadati</taxon>
        <taxon>Chlorobiota</taxon>
        <taxon>Chlorobiia</taxon>
        <taxon>Chlorobiales</taxon>
        <taxon>Chlorobiaceae</taxon>
        <taxon>Chlorobaculum</taxon>
    </lineage>
</organism>
<proteinExistence type="predicted"/>
<dbReference type="EnsemblBacteria" id="AAM71831">
    <property type="protein sequence ID" value="AAM71831"/>
    <property type="gene ID" value="CT0589"/>
</dbReference>
<dbReference type="OrthoDB" id="48384at2"/>
<evidence type="ECO:0000313" key="2">
    <source>
        <dbReference type="Proteomes" id="UP000001007"/>
    </source>
</evidence>
<accession>Q8KEU3</accession>
<reference evidence="1 2" key="1">
    <citation type="journal article" date="2002" name="Proc. Natl. Acad. Sci. U.S.A.">
        <title>The complete genome sequence of Chlorobium tepidum TLS, a photosynthetic, anaerobic, green-sulfur bacterium.</title>
        <authorList>
            <person name="Eisen J.A."/>
            <person name="Nelson K.E."/>
            <person name="Paulsen I.T."/>
            <person name="Heidelberg J.F."/>
            <person name="Wu M."/>
            <person name="Dodson R.J."/>
            <person name="Deboy R."/>
            <person name="Gwinn M.L."/>
            <person name="Nelson W.C."/>
            <person name="Haft D.H."/>
            <person name="Hickey E.K."/>
            <person name="Peterson J.D."/>
            <person name="Durkin A.S."/>
            <person name="Kolonay J.L."/>
            <person name="Yang F."/>
            <person name="Holt I."/>
            <person name="Umayam L.A."/>
            <person name="Mason T."/>
            <person name="Brenner M."/>
            <person name="Shea T.P."/>
            <person name="Parksey D."/>
            <person name="Nierman W.C."/>
            <person name="Feldblyum T.V."/>
            <person name="Hansen C.L."/>
            <person name="Craven M.B."/>
            <person name="Radune D."/>
            <person name="Vamathevan J."/>
            <person name="Khouri H."/>
            <person name="White O."/>
            <person name="Gruber T.M."/>
            <person name="Ketchum K.A."/>
            <person name="Venter J.C."/>
            <person name="Tettelin H."/>
            <person name="Bryant D.A."/>
            <person name="Fraser C.M."/>
        </authorList>
    </citation>
    <scope>NUCLEOTIDE SEQUENCE [LARGE SCALE GENOMIC DNA]</scope>
    <source>
        <strain evidence="2">ATCC 49652 / DSM 12025 / NBRC 103806 / TLS</strain>
    </source>
</reference>
<dbReference type="HOGENOM" id="CLU_137359_1_0_10"/>
<dbReference type="Pfam" id="PF03682">
    <property type="entry name" value="UPF0158"/>
    <property type="match status" value="1"/>
</dbReference>
<protein>
    <submittedName>
        <fullName evidence="1">Uncharacterized protein</fullName>
    </submittedName>
</protein>